<organism evidence="1 2">
    <name type="scientific">Caerostris extrusa</name>
    <name type="common">Bark spider</name>
    <name type="synonym">Caerostris bankana</name>
    <dbReference type="NCBI Taxonomy" id="172846"/>
    <lineage>
        <taxon>Eukaryota</taxon>
        <taxon>Metazoa</taxon>
        <taxon>Ecdysozoa</taxon>
        <taxon>Arthropoda</taxon>
        <taxon>Chelicerata</taxon>
        <taxon>Arachnida</taxon>
        <taxon>Araneae</taxon>
        <taxon>Araneomorphae</taxon>
        <taxon>Entelegynae</taxon>
        <taxon>Araneoidea</taxon>
        <taxon>Araneidae</taxon>
        <taxon>Caerostris</taxon>
    </lineage>
</organism>
<evidence type="ECO:0000313" key="2">
    <source>
        <dbReference type="Proteomes" id="UP001054945"/>
    </source>
</evidence>
<gene>
    <name evidence="1" type="ORF">CEXT_782591</name>
</gene>
<keyword evidence="2" id="KW-1185">Reference proteome</keyword>
<reference evidence="1 2" key="1">
    <citation type="submission" date="2021-06" db="EMBL/GenBank/DDBJ databases">
        <title>Caerostris extrusa draft genome.</title>
        <authorList>
            <person name="Kono N."/>
            <person name="Arakawa K."/>
        </authorList>
    </citation>
    <scope>NUCLEOTIDE SEQUENCE [LARGE SCALE GENOMIC DNA]</scope>
</reference>
<dbReference type="Proteomes" id="UP001054945">
    <property type="component" value="Unassembled WGS sequence"/>
</dbReference>
<proteinExistence type="predicted"/>
<sequence length="94" mass="11311">MRRDTTLDQSFCRQYLIDDRKNCIRIRKKIKEQFATGKMTPLLSTALLFWCEIRIVGVKKIEQLRRFCALSPIVFFLHRFTIDDVIFKKVRITQ</sequence>
<accession>A0AAV4QN31</accession>
<comment type="caution">
    <text evidence="1">The sequence shown here is derived from an EMBL/GenBank/DDBJ whole genome shotgun (WGS) entry which is preliminary data.</text>
</comment>
<dbReference type="AlphaFoldDB" id="A0AAV4QN31"/>
<name>A0AAV4QN31_CAEEX</name>
<evidence type="ECO:0000313" key="1">
    <source>
        <dbReference type="EMBL" id="GIY09617.1"/>
    </source>
</evidence>
<dbReference type="EMBL" id="BPLR01006406">
    <property type="protein sequence ID" value="GIY09617.1"/>
    <property type="molecule type" value="Genomic_DNA"/>
</dbReference>
<protein>
    <submittedName>
        <fullName evidence="1">Uncharacterized protein</fullName>
    </submittedName>
</protein>